<dbReference type="EMBL" id="QXCT01000002">
    <property type="protein sequence ID" value="MDW9256491.1"/>
    <property type="molecule type" value="Genomic_DNA"/>
</dbReference>
<protein>
    <submittedName>
        <fullName evidence="2">Uncharacterized protein</fullName>
    </submittedName>
</protein>
<comment type="caution">
    <text evidence="2">The sequence shown here is derived from an EMBL/GenBank/DDBJ whole genome shotgun (WGS) entry which is preliminary data.</text>
</comment>
<dbReference type="Proteomes" id="UP001272137">
    <property type="component" value="Unassembled WGS sequence"/>
</dbReference>
<sequence>MRGVKRGDLRTVIGVPGKAAGTWPGRENKTATRRTAGA</sequence>
<evidence type="ECO:0000313" key="2">
    <source>
        <dbReference type="EMBL" id="MDW9256491.1"/>
    </source>
</evidence>
<organism evidence="2 3">
    <name type="scientific">Burkholderia thailandensis</name>
    <dbReference type="NCBI Taxonomy" id="57975"/>
    <lineage>
        <taxon>Bacteria</taxon>
        <taxon>Pseudomonadati</taxon>
        <taxon>Pseudomonadota</taxon>
        <taxon>Betaproteobacteria</taxon>
        <taxon>Burkholderiales</taxon>
        <taxon>Burkholderiaceae</taxon>
        <taxon>Burkholderia</taxon>
        <taxon>pseudomallei group</taxon>
    </lineage>
</organism>
<reference evidence="2" key="1">
    <citation type="submission" date="2018-08" db="EMBL/GenBank/DDBJ databases">
        <title>Identification of Burkholderia cepacia strains that express a Burkholderia pseudomallei-like capsular polysaccharide.</title>
        <authorList>
            <person name="Burtnick M.N."/>
            <person name="Vongsouvath M."/>
            <person name="Newton P."/>
            <person name="Wuthiekanun V."/>
            <person name="Limmathurotsakul D."/>
            <person name="Brett P.J."/>
            <person name="Chantratita N."/>
            <person name="Dance D.A."/>
        </authorList>
    </citation>
    <scope>NUCLEOTIDE SEQUENCE</scope>
    <source>
        <strain evidence="2">SBXCC001</strain>
    </source>
</reference>
<evidence type="ECO:0000256" key="1">
    <source>
        <dbReference type="SAM" id="MobiDB-lite"/>
    </source>
</evidence>
<feature type="region of interest" description="Disordered" evidence="1">
    <location>
        <begin position="15"/>
        <end position="38"/>
    </location>
</feature>
<evidence type="ECO:0000313" key="3">
    <source>
        <dbReference type="Proteomes" id="UP001272137"/>
    </source>
</evidence>
<name>A0AAW9D263_BURTH</name>
<proteinExistence type="predicted"/>
<gene>
    <name evidence="2" type="ORF">C7S16_3674</name>
</gene>
<dbReference type="AlphaFoldDB" id="A0AAW9D263"/>
<accession>A0AAW9D263</accession>